<dbReference type="GO" id="GO:0005975">
    <property type="term" value="P:carbohydrate metabolic process"/>
    <property type="evidence" value="ECO:0007669"/>
    <property type="project" value="InterPro"/>
</dbReference>
<dbReference type="Proteomes" id="UP000503336">
    <property type="component" value="Chromosome"/>
</dbReference>
<gene>
    <name evidence="2" type="ORF">G5B40_05625</name>
</gene>
<dbReference type="InterPro" id="IPR013785">
    <property type="entry name" value="Aldolase_TIM"/>
</dbReference>
<dbReference type="KEGG" id="hdh:G5B40_05625"/>
<keyword evidence="1" id="KW-0704">Schiff base</keyword>
<proteinExistence type="predicted"/>
<dbReference type="InterPro" id="IPR001585">
    <property type="entry name" value="TAL/FSA"/>
</dbReference>
<evidence type="ECO:0000313" key="3">
    <source>
        <dbReference type="Proteomes" id="UP000503336"/>
    </source>
</evidence>
<dbReference type="AlphaFoldDB" id="A0A7L5BWQ8"/>
<dbReference type="Pfam" id="PF00923">
    <property type="entry name" value="TAL_FSA"/>
    <property type="match status" value="1"/>
</dbReference>
<reference evidence="2 3" key="1">
    <citation type="submission" date="2020-02" db="EMBL/GenBank/DDBJ databases">
        <title>complete genome sequence of Rhodobacteraceae bacterium.</title>
        <authorList>
            <person name="Park J."/>
            <person name="Kim Y.-S."/>
            <person name="Kim K.-H."/>
        </authorList>
    </citation>
    <scope>NUCLEOTIDE SEQUENCE [LARGE SCALE GENOMIC DNA]</scope>
    <source>
        <strain evidence="2 3">RR4-56</strain>
    </source>
</reference>
<dbReference type="EMBL" id="CP049056">
    <property type="protein sequence ID" value="QIE54977.1"/>
    <property type="molecule type" value="Genomic_DNA"/>
</dbReference>
<accession>A0A7L5BWQ8</accession>
<organism evidence="2 3">
    <name type="scientific">Pikeienuella piscinae</name>
    <dbReference type="NCBI Taxonomy" id="2748098"/>
    <lineage>
        <taxon>Bacteria</taxon>
        <taxon>Pseudomonadati</taxon>
        <taxon>Pseudomonadota</taxon>
        <taxon>Alphaproteobacteria</taxon>
        <taxon>Rhodobacterales</taxon>
        <taxon>Paracoccaceae</taxon>
        <taxon>Pikeienuella</taxon>
    </lineage>
</organism>
<dbReference type="RefSeq" id="WP_165096098.1">
    <property type="nucleotide sequence ID" value="NZ_CP049056.1"/>
</dbReference>
<evidence type="ECO:0000313" key="2">
    <source>
        <dbReference type="EMBL" id="QIE54977.1"/>
    </source>
</evidence>
<name>A0A7L5BWQ8_9RHOB</name>
<sequence>MGVAIRLSIESVLNESSGVVILPEDKGFVDAVLGQAITPAEYRLLSEAARRITVTDHFRDVVRDFDCPEGRTPAGFRIEGRLERDGQLVFDLIRDIGYEENGRRRATPLIFSADSANPYEITAIKEMIGNLTCNPGIIYDLFLNNPKANVGGKFATREEVMAEIGRVLGPGCDISVEINDPFETNIDRVLEEIAPFEQTLNRHRLVVKIPHTGPVNRENVGKLLSGDGRLDRRYDQGDTDDYLHGHKLALELQKLGYRTNFTLMFEPHQAPLALQARPAFINAFVRHRLIASQRFSRDLAAFDASGDETILLRLKEFMIANDYLSGSDQDVPLTRVAGIARTFLKHRRFDSAEGADGLDNARAGLRWLKTSNLPETRLIICSMEGDDNMPDILSMLSEDEFREMQGRVVITSEPNYIARFSSSPQVVAYQRRFMKAAQSASQAGAAR</sequence>
<keyword evidence="3" id="KW-1185">Reference proteome</keyword>
<dbReference type="SUPFAM" id="SSF51569">
    <property type="entry name" value="Aldolase"/>
    <property type="match status" value="1"/>
</dbReference>
<evidence type="ECO:0000256" key="1">
    <source>
        <dbReference type="ARBA" id="ARBA00023270"/>
    </source>
</evidence>
<protein>
    <submittedName>
        <fullName evidence="2">Transaldolase</fullName>
    </submittedName>
</protein>
<dbReference type="Gene3D" id="3.20.20.70">
    <property type="entry name" value="Aldolase class I"/>
    <property type="match status" value="1"/>
</dbReference>